<dbReference type="InterPro" id="IPR011333">
    <property type="entry name" value="SKP1/BTB/POZ_sf"/>
</dbReference>
<dbReference type="AlphaFoldDB" id="A0A9P4I135"/>
<reference evidence="1" key="1">
    <citation type="journal article" date="2020" name="Stud. Mycol.">
        <title>101 Dothideomycetes genomes: a test case for predicting lifestyles and emergence of pathogens.</title>
        <authorList>
            <person name="Haridas S."/>
            <person name="Albert R."/>
            <person name="Binder M."/>
            <person name="Bloem J."/>
            <person name="Labutti K."/>
            <person name="Salamov A."/>
            <person name="Andreopoulos B."/>
            <person name="Baker S."/>
            <person name="Barry K."/>
            <person name="Bills G."/>
            <person name="Bluhm B."/>
            <person name="Cannon C."/>
            <person name="Castanera R."/>
            <person name="Culley D."/>
            <person name="Daum C."/>
            <person name="Ezra D."/>
            <person name="Gonzalez J."/>
            <person name="Henrissat B."/>
            <person name="Kuo A."/>
            <person name="Liang C."/>
            <person name="Lipzen A."/>
            <person name="Lutzoni F."/>
            <person name="Magnuson J."/>
            <person name="Mondo S."/>
            <person name="Nolan M."/>
            <person name="Ohm R."/>
            <person name="Pangilinan J."/>
            <person name="Park H.-J."/>
            <person name="Ramirez L."/>
            <person name="Alfaro M."/>
            <person name="Sun H."/>
            <person name="Tritt A."/>
            <person name="Yoshinaga Y."/>
            <person name="Zwiers L.-H."/>
            <person name="Turgeon B."/>
            <person name="Goodwin S."/>
            <person name="Spatafora J."/>
            <person name="Crous P."/>
            <person name="Grigoriev I."/>
        </authorList>
    </citation>
    <scope>NUCLEOTIDE SEQUENCE</scope>
    <source>
        <strain evidence="1">CBS 121410</strain>
    </source>
</reference>
<dbReference type="PANTHER" id="PTHR47843">
    <property type="entry name" value="BTB DOMAIN-CONTAINING PROTEIN-RELATED"/>
    <property type="match status" value="1"/>
</dbReference>
<sequence>MLRIARTLIDHVYCDHEKPIDRGATARENARLLKTGQSSDVLVRASSGKEYKLHRNIICHCPFFMIALNRGFLETNTGVTTPRRSTAQGPVATSKPADALRKTALAKLSFHVEVYAIGGLYLVPGLQNLAAKRYSETLNFGAACKLMRTWNDFTSSVKAIYDTTPEQDLVLRKVVVRWAHSNYAYHVEGTKDTEAFTRLLENVPEFEKDLDKKRRRFNRDRKWNMIWNLMWNTRSDRPITRTAGFG</sequence>
<comment type="caution">
    <text evidence="1">The sequence shown here is derived from an EMBL/GenBank/DDBJ whole genome shotgun (WGS) entry which is preliminary data.</text>
</comment>
<organism evidence="1 2">
    <name type="scientific">Saccharata proteae CBS 121410</name>
    <dbReference type="NCBI Taxonomy" id="1314787"/>
    <lineage>
        <taxon>Eukaryota</taxon>
        <taxon>Fungi</taxon>
        <taxon>Dikarya</taxon>
        <taxon>Ascomycota</taxon>
        <taxon>Pezizomycotina</taxon>
        <taxon>Dothideomycetes</taxon>
        <taxon>Dothideomycetes incertae sedis</taxon>
        <taxon>Botryosphaeriales</taxon>
        <taxon>Saccharataceae</taxon>
        <taxon>Saccharata</taxon>
    </lineage>
</organism>
<accession>A0A9P4I135</accession>
<name>A0A9P4I135_9PEZI</name>
<protein>
    <recommendedName>
        <fullName evidence="3">BTB domain-containing protein</fullName>
    </recommendedName>
</protein>
<evidence type="ECO:0000313" key="1">
    <source>
        <dbReference type="EMBL" id="KAF2091252.1"/>
    </source>
</evidence>
<keyword evidence="2" id="KW-1185">Reference proteome</keyword>
<dbReference type="PANTHER" id="PTHR47843:SF5">
    <property type="entry name" value="BTB_POZ DOMAIN PROTEIN"/>
    <property type="match status" value="1"/>
</dbReference>
<evidence type="ECO:0008006" key="3">
    <source>
        <dbReference type="Google" id="ProtNLM"/>
    </source>
</evidence>
<evidence type="ECO:0000313" key="2">
    <source>
        <dbReference type="Proteomes" id="UP000799776"/>
    </source>
</evidence>
<proteinExistence type="predicted"/>
<dbReference type="Proteomes" id="UP000799776">
    <property type="component" value="Unassembled WGS sequence"/>
</dbReference>
<gene>
    <name evidence="1" type="ORF">K490DRAFT_62572</name>
</gene>
<dbReference type="EMBL" id="ML978712">
    <property type="protein sequence ID" value="KAF2091252.1"/>
    <property type="molecule type" value="Genomic_DNA"/>
</dbReference>
<dbReference type="Gene3D" id="3.30.710.10">
    <property type="entry name" value="Potassium Channel Kv1.1, Chain A"/>
    <property type="match status" value="1"/>
</dbReference>
<dbReference type="OrthoDB" id="6359816at2759"/>